<feature type="chain" id="PRO_5036737457" description="SH3 domain-containing protein" evidence="1">
    <location>
        <begin position="32"/>
        <end position="121"/>
    </location>
</feature>
<keyword evidence="3" id="KW-1185">Reference proteome</keyword>
<dbReference type="RefSeq" id="WP_196194570.1">
    <property type="nucleotide sequence ID" value="NZ_JADPRT010000005.1"/>
</dbReference>
<reference evidence="2" key="1">
    <citation type="submission" date="2020-11" db="EMBL/GenBank/DDBJ databases">
        <title>Isolation and identification of active actinomycetes.</title>
        <authorList>
            <person name="Yu B."/>
        </authorList>
    </citation>
    <scope>NUCLEOTIDE SEQUENCE</scope>
    <source>
        <strain evidence="2">NEAU-YB345</strain>
    </source>
</reference>
<keyword evidence="1" id="KW-0732">Signal</keyword>
<proteinExistence type="predicted"/>
<organism evidence="2 3">
    <name type="scientific">Streptacidiphilus fuscans</name>
    <dbReference type="NCBI Taxonomy" id="2789292"/>
    <lineage>
        <taxon>Bacteria</taxon>
        <taxon>Bacillati</taxon>
        <taxon>Actinomycetota</taxon>
        <taxon>Actinomycetes</taxon>
        <taxon>Kitasatosporales</taxon>
        <taxon>Streptomycetaceae</taxon>
        <taxon>Streptacidiphilus</taxon>
    </lineage>
</organism>
<feature type="signal peptide" evidence="1">
    <location>
        <begin position="1"/>
        <end position="31"/>
    </location>
</feature>
<protein>
    <recommendedName>
        <fullName evidence="4">SH3 domain-containing protein</fullName>
    </recommendedName>
</protein>
<evidence type="ECO:0000313" key="3">
    <source>
        <dbReference type="Proteomes" id="UP000657385"/>
    </source>
</evidence>
<comment type="caution">
    <text evidence="2">The sequence shown here is derived from an EMBL/GenBank/DDBJ whole genome shotgun (WGS) entry which is preliminary data.</text>
</comment>
<sequence>MGAWFKRVAASGAVLVAAGAAVGFAGGTAQADDFIPVNSNIGVYSAPNASSSKVAPDLHAGDAVQVNCWTAGGNVGNSGDVWYHADAEVYPSGETYIEGWVFGPYLDGAAAFHNGAIPQCP</sequence>
<evidence type="ECO:0008006" key="4">
    <source>
        <dbReference type="Google" id="ProtNLM"/>
    </source>
</evidence>
<dbReference type="Proteomes" id="UP000657385">
    <property type="component" value="Unassembled WGS sequence"/>
</dbReference>
<accession>A0A931FGE2</accession>
<dbReference type="AlphaFoldDB" id="A0A931FGE2"/>
<evidence type="ECO:0000313" key="2">
    <source>
        <dbReference type="EMBL" id="MBF9069439.1"/>
    </source>
</evidence>
<name>A0A931FGE2_9ACTN</name>
<gene>
    <name evidence="2" type="ORF">I2501_15550</name>
</gene>
<dbReference type="EMBL" id="JADPRT010000005">
    <property type="protein sequence ID" value="MBF9069439.1"/>
    <property type="molecule type" value="Genomic_DNA"/>
</dbReference>
<evidence type="ECO:0000256" key="1">
    <source>
        <dbReference type="SAM" id="SignalP"/>
    </source>
</evidence>